<feature type="transmembrane region" description="Helical" evidence="6">
    <location>
        <begin position="6"/>
        <end position="29"/>
    </location>
</feature>
<dbReference type="PRINTS" id="PR00885">
    <property type="entry name" value="BCTERIALGSPH"/>
</dbReference>
<dbReference type="GO" id="GO:0015628">
    <property type="term" value="P:protein secretion by the type II secretion system"/>
    <property type="evidence" value="ECO:0007669"/>
    <property type="project" value="InterPro"/>
</dbReference>
<gene>
    <name evidence="7" type="ORF">COT49_01530</name>
</gene>
<evidence type="ECO:0000313" key="7">
    <source>
        <dbReference type="EMBL" id="PIS23160.1"/>
    </source>
</evidence>
<dbReference type="InterPro" id="IPR012902">
    <property type="entry name" value="N_methyl_site"/>
</dbReference>
<dbReference type="GO" id="GO:0015627">
    <property type="term" value="C:type II protein secretion system complex"/>
    <property type="evidence" value="ECO:0007669"/>
    <property type="project" value="InterPro"/>
</dbReference>
<evidence type="ECO:0000313" key="8">
    <source>
        <dbReference type="Proteomes" id="UP000230340"/>
    </source>
</evidence>
<dbReference type="InterPro" id="IPR002416">
    <property type="entry name" value="T2SS_protein-GspH"/>
</dbReference>
<evidence type="ECO:0000256" key="3">
    <source>
        <dbReference type="ARBA" id="ARBA00022692"/>
    </source>
</evidence>
<dbReference type="AlphaFoldDB" id="A0A2H0XDY4"/>
<evidence type="ECO:0000256" key="1">
    <source>
        <dbReference type="ARBA" id="ARBA00004167"/>
    </source>
</evidence>
<sequence>MNKRGFTLIELLIVIVILGILSMAILSAINPLEQIRKATDSGKRADSAELLNALERYYTTFQKYPWTTAPNGTLVDGATWLAELVSKAEVKVEFTTHKNLASLYATQDAQSLVHVCFVPESASFKALANKDVKGGTGTTHICIPE</sequence>
<dbReference type="SUPFAM" id="SSF54523">
    <property type="entry name" value="Pili subunits"/>
    <property type="match status" value="1"/>
</dbReference>
<reference evidence="8" key="1">
    <citation type="submission" date="2017-09" db="EMBL/GenBank/DDBJ databases">
        <title>Depth-based differentiation of microbial function through sediment-hosted aquifers and enrichment of novel symbionts in the deep terrestrial subsurface.</title>
        <authorList>
            <person name="Probst A.J."/>
            <person name="Ladd B."/>
            <person name="Jarett J.K."/>
            <person name="Geller-Mcgrath D.E."/>
            <person name="Sieber C.M.K."/>
            <person name="Emerson J.B."/>
            <person name="Anantharaman K."/>
            <person name="Thomas B.C."/>
            <person name="Malmstrom R."/>
            <person name="Stieglmeier M."/>
            <person name="Klingl A."/>
            <person name="Woyke T."/>
            <person name="Ryan C.M."/>
            <person name="Banfield J.F."/>
        </authorList>
    </citation>
    <scope>NUCLEOTIDE SEQUENCE [LARGE SCALE GENOMIC DNA]</scope>
</reference>
<dbReference type="Proteomes" id="UP000230340">
    <property type="component" value="Unassembled WGS sequence"/>
</dbReference>
<keyword evidence="4 6" id="KW-1133">Transmembrane helix</keyword>
<evidence type="ECO:0000256" key="5">
    <source>
        <dbReference type="ARBA" id="ARBA00023136"/>
    </source>
</evidence>
<proteinExistence type="predicted"/>
<dbReference type="EMBL" id="PEYT01000010">
    <property type="protein sequence ID" value="PIS23160.1"/>
    <property type="molecule type" value="Genomic_DNA"/>
</dbReference>
<dbReference type="Gene3D" id="3.30.700.10">
    <property type="entry name" value="Glycoprotein, Type 4 Pilin"/>
    <property type="match status" value="1"/>
</dbReference>
<accession>A0A2H0XDY4</accession>
<evidence type="ECO:0000256" key="2">
    <source>
        <dbReference type="ARBA" id="ARBA00022481"/>
    </source>
</evidence>
<keyword evidence="3 6" id="KW-0812">Transmembrane</keyword>
<evidence type="ECO:0000256" key="6">
    <source>
        <dbReference type="SAM" id="Phobius"/>
    </source>
</evidence>
<keyword evidence="2" id="KW-0488">Methylation</keyword>
<protein>
    <recommendedName>
        <fullName evidence="9">Type II secretion system protein GspG C-terminal domain-containing protein</fullName>
    </recommendedName>
</protein>
<comment type="caution">
    <text evidence="7">The sequence shown here is derived from an EMBL/GenBank/DDBJ whole genome shotgun (WGS) entry which is preliminary data.</text>
</comment>
<dbReference type="GO" id="GO:0016020">
    <property type="term" value="C:membrane"/>
    <property type="evidence" value="ECO:0007669"/>
    <property type="project" value="UniProtKB-SubCell"/>
</dbReference>
<dbReference type="InterPro" id="IPR045584">
    <property type="entry name" value="Pilin-like"/>
</dbReference>
<name>A0A2H0XDY4_UNCKA</name>
<comment type="subcellular location">
    <subcellularLocation>
        <location evidence="1">Membrane</location>
        <topology evidence="1">Single-pass membrane protein</topology>
    </subcellularLocation>
</comment>
<organism evidence="7 8">
    <name type="scientific">candidate division WWE3 bacterium CG08_land_8_20_14_0_20_40_13</name>
    <dbReference type="NCBI Taxonomy" id="1975084"/>
    <lineage>
        <taxon>Bacteria</taxon>
        <taxon>Katanobacteria</taxon>
    </lineage>
</organism>
<dbReference type="PROSITE" id="PS00409">
    <property type="entry name" value="PROKAR_NTER_METHYL"/>
    <property type="match status" value="1"/>
</dbReference>
<evidence type="ECO:0008006" key="9">
    <source>
        <dbReference type="Google" id="ProtNLM"/>
    </source>
</evidence>
<dbReference type="Pfam" id="PF07963">
    <property type="entry name" value="N_methyl"/>
    <property type="match status" value="1"/>
</dbReference>
<evidence type="ECO:0000256" key="4">
    <source>
        <dbReference type="ARBA" id="ARBA00022989"/>
    </source>
</evidence>
<keyword evidence="5 6" id="KW-0472">Membrane</keyword>
<dbReference type="NCBIfam" id="TIGR02532">
    <property type="entry name" value="IV_pilin_GFxxxE"/>
    <property type="match status" value="1"/>
</dbReference>